<sequence length="382" mass="42906">MIAVLGYLLGILVLCRITQVDLFLCDKGLEFNSLECDSGKCCTPENNVMNQTVVFTWNWFCFYPFGTYMMFMEYPNKTCVFIYGRCNVTLSYCYLKDTTSQRITTVATSTSGVKESTESYWSSSTPETKAVTVSSVGVIVGVSVAVLVLTIFGVFILLAIRIRRKRAQKRKTEATSKRAITFSNRGYNMNGGYENIHECLTAISSPTLPSDYVSRDITYSEVETVTRAKVTQQIPILEFRNYYNCRNVQCTYSNEENAYDSTGLQTNHAAIQDTYDHTVSIVNNHAVIDDTYDHTVSIVNNHAVIDDTYDHTVSVVNSHAVRENTYDHTVSPVNSHAVIDDTYDQTVSPVNSHAVIENTYDHTVSPVNSHVVIEDTYGYEPC</sequence>
<dbReference type="Proteomes" id="UP001634394">
    <property type="component" value="Unassembled WGS sequence"/>
</dbReference>
<dbReference type="AlphaFoldDB" id="A0ABD3VHS7"/>
<feature type="transmembrane region" description="Helical" evidence="1">
    <location>
        <begin position="136"/>
        <end position="160"/>
    </location>
</feature>
<feature type="chain" id="PRO_5044756777" evidence="2">
    <location>
        <begin position="23"/>
        <end position="382"/>
    </location>
</feature>
<keyword evidence="2" id="KW-0732">Signal</keyword>
<reference evidence="3 4" key="1">
    <citation type="submission" date="2024-11" db="EMBL/GenBank/DDBJ databases">
        <title>Chromosome-level genome assembly of the freshwater bivalve Anodonta woodiana.</title>
        <authorList>
            <person name="Chen X."/>
        </authorList>
    </citation>
    <scope>NUCLEOTIDE SEQUENCE [LARGE SCALE GENOMIC DNA]</scope>
    <source>
        <strain evidence="3">MN2024</strain>
        <tissue evidence="3">Gills</tissue>
    </source>
</reference>
<dbReference type="EMBL" id="JBJQND010000012">
    <property type="protein sequence ID" value="KAL3860098.1"/>
    <property type="molecule type" value="Genomic_DNA"/>
</dbReference>
<evidence type="ECO:0000256" key="1">
    <source>
        <dbReference type="SAM" id="Phobius"/>
    </source>
</evidence>
<evidence type="ECO:0000313" key="4">
    <source>
        <dbReference type="Proteomes" id="UP001634394"/>
    </source>
</evidence>
<evidence type="ECO:0000313" key="3">
    <source>
        <dbReference type="EMBL" id="KAL3860098.1"/>
    </source>
</evidence>
<feature type="signal peptide" evidence="2">
    <location>
        <begin position="1"/>
        <end position="22"/>
    </location>
</feature>
<proteinExistence type="predicted"/>
<gene>
    <name evidence="3" type="ORF">ACJMK2_010266</name>
</gene>
<name>A0ABD3VHS7_SINWO</name>
<evidence type="ECO:0000256" key="2">
    <source>
        <dbReference type="SAM" id="SignalP"/>
    </source>
</evidence>
<accession>A0ABD3VHS7</accession>
<keyword evidence="1" id="KW-0812">Transmembrane</keyword>
<protein>
    <submittedName>
        <fullName evidence="3">Uncharacterized protein</fullName>
    </submittedName>
</protein>
<comment type="caution">
    <text evidence="3">The sequence shown here is derived from an EMBL/GenBank/DDBJ whole genome shotgun (WGS) entry which is preliminary data.</text>
</comment>
<organism evidence="3 4">
    <name type="scientific">Sinanodonta woodiana</name>
    <name type="common">Chinese pond mussel</name>
    <name type="synonym">Anodonta woodiana</name>
    <dbReference type="NCBI Taxonomy" id="1069815"/>
    <lineage>
        <taxon>Eukaryota</taxon>
        <taxon>Metazoa</taxon>
        <taxon>Spiralia</taxon>
        <taxon>Lophotrochozoa</taxon>
        <taxon>Mollusca</taxon>
        <taxon>Bivalvia</taxon>
        <taxon>Autobranchia</taxon>
        <taxon>Heteroconchia</taxon>
        <taxon>Palaeoheterodonta</taxon>
        <taxon>Unionida</taxon>
        <taxon>Unionoidea</taxon>
        <taxon>Unionidae</taxon>
        <taxon>Unioninae</taxon>
        <taxon>Sinanodonta</taxon>
    </lineage>
</organism>
<keyword evidence="4" id="KW-1185">Reference proteome</keyword>
<keyword evidence="1" id="KW-1133">Transmembrane helix</keyword>
<keyword evidence="1" id="KW-0472">Membrane</keyword>